<comment type="caution">
    <text evidence="3">The sequence shown here is derived from an EMBL/GenBank/DDBJ whole genome shotgun (WGS) entry which is preliminary data.</text>
</comment>
<dbReference type="EMBL" id="CAXITT010000778">
    <property type="protein sequence ID" value="CAL1546146.1"/>
    <property type="molecule type" value="Genomic_DNA"/>
</dbReference>
<keyword evidence="2" id="KW-0963">Cytoplasm</keyword>
<evidence type="ECO:0000313" key="4">
    <source>
        <dbReference type="Proteomes" id="UP001497497"/>
    </source>
</evidence>
<dbReference type="AlphaFoldDB" id="A0AAV2IIK0"/>
<organism evidence="3 4">
    <name type="scientific">Lymnaea stagnalis</name>
    <name type="common">Great pond snail</name>
    <name type="synonym">Helix stagnalis</name>
    <dbReference type="NCBI Taxonomy" id="6523"/>
    <lineage>
        <taxon>Eukaryota</taxon>
        <taxon>Metazoa</taxon>
        <taxon>Spiralia</taxon>
        <taxon>Lophotrochozoa</taxon>
        <taxon>Mollusca</taxon>
        <taxon>Gastropoda</taxon>
        <taxon>Heterobranchia</taxon>
        <taxon>Euthyneura</taxon>
        <taxon>Panpulmonata</taxon>
        <taxon>Hygrophila</taxon>
        <taxon>Lymnaeoidea</taxon>
        <taxon>Lymnaeidae</taxon>
        <taxon>Lymnaea</taxon>
    </lineage>
</organism>
<sequence>TLKVYVEEVFPNNGSRILADILFLHGMRFTSKNWLDIKSLHHVANWGYRGVAVDLPGYGKSINILEPESNANFMMSLISTLGLHRPIIVSPSMSGGFSLPFIFDDPTTSTERSMAFIPVAPVSTKKFISQFKKSEIPTLILVGTNDTVNGQESTKDLKNLRNNWYAPIEGASHPCYLDNPDAFHRLLYHFLKQLEV</sequence>
<evidence type="ECO:0000256" key="2">
    <source>
        <dbReference type="ARBA" id="ARBA00022490"/>
    </source>
</evidence>
<dbReference type="PANTHER" id="PTHR46197">
    <property type="entry name" value="PROTEIN ABHD14B-LIKE"/>
    <property type="match status" value="1"/>
</dbReference>
<keyword evidence="4" id="KW-1185">Reference proteome</keyword>
<protein>
    <submittedName>
        <fullName evidence="3">Uncharacterized protein</fullName>
    </submittedName>
</protein>
<name>A0AAV2IIK0_LYMST</name>
<dbReference type="InterPro" id="IPR029058">
    <property type="entry name" value="AB_hydrolase_fold"/>
</dbReference>
<proteinExistence type="predicted"/>
<dbReference type="SUPFAM" id="SSF53474">
    <property type="entry name" value="alpha/beta-Hydrolases"/>
    <property type="match status" value="1"/>
</dbReference>
<accession>A0AAV2IIK0</accession>
<gene>
    <name evidence="3" type="ORF">GSLYS_00019523001</name>
</gene>
<evidence type="ECO:0000256" key="1">
    <source>
        <dbReference type="ARBA" id="ARBA00004496"/>
    </source>
</evidence>
<dbReference type="Gene3D" id="3.40.50.1820">
    <property type="entry name" value="alpha/beta hydrolase"/>
    <property type="match status" value="1"/>
</dbReference>
<comment type="subcellular location">
    <subcellularLocation>
        <location evidence="1">Cytoplasm</location>
    </subcellularLocation>
</comment>
<dbReference type="Proteomes" id="UP001497497">
    <property type="component" value="Unassembled WGS sequence"/>
</dbReference>
<feature type="non-terminal residue" evidence="3">
    <location>
        <position position="1"/>
    </location>
</feature>
<dbReference type="GO" id="GO:0005737">
    <property type="term" value="C:cytoplasm"/>
    <property type="evidence" value="ECO:0007669"/>
    <property type="project" value="UniProtKB-SubCell"/>
</dbReference>
<reference evidence="3 4" key="1">
    <citation type="submission" date="2024-04" db="EMBL/GenBank/DDBJ databases">
        <authorList>
            <consortium name="Genoscope - CEA"/>
            <person name="William W."/>
        </authorList>
    </citation>
    <scope>NUCLEOTIDE SEQUENCE [LARGE SCALE GENOMIC DNA]</scope>
</reference>
<dbReference type="PANTHER" id="PTHR46197:SF3">
    <property type="entry name" value="AB HYDROLASE-1 DOMAIN-CONTAINING PROTEIN"/>
    <property type="match status" value="1"/>
</dbReference>
<evidence type="ECO:0000313" key="3">
    <source>
        <dbReference type="EMBL" id="CAL1546146.1"/>
    </source>
</evidence>